<proteinExistence type="predicted"/>
<evidence type="ECO:0000313" key="2">
    <source>
        <dbReference type="EMBL" id="CAG5019812.1"/>
    </source>
</evidence>
<reference evidence="2" key="1">
    <citation type="submission" date="2021-04" db="EMBL/GenBank/DDBJ databases">
        <authorList>
            <person name="Tunstrom K."/>
        </authorList>
    </citation>
    <scope>NUCLEOTIDE SEQUENCE</scope>
</reference>
<dbReference type="Pfam" id="PF25298">
    <property type="entry name" value="Baculo_FP_2nd"/>
    <property type="match status" value="1"/>
</dbReference>
<dbReference type="EMBL" id="CAJQZP010001133">
    <property type="protein sequence ID" value="CAG5019812.1"/>
    <property type="molecule type" value="Genomic_DNA"/>
</dbReference>
<accession>A0A8S3XK86</accession>
<evidence type="ECO:0000259" key="1">
    <source>
        <dbReference type="Pfam" id="PF25298"/>
    </source>
</evidence>
<evidence type="ECO:0000313" key="3">
    <source>
        <dbReference type="Proteomes" id="UP000691718"/>
    </source>
</evidence>
<dbReference type="InterPro" id="IPR057251">
    <property type="entry name" value="FP_C"/>
</dbReference>
<comment type="caution">
    <text evidence="2">The sequence shown here is derived from an EMBL/GenBank/DDBJ whole genome shotgun (WGS) entry which is preliminary data.</text>
</comment>
<sequence length="153" mass="18021">MVREKRNENLLHLIQKLHDTVNVSLDMNCICSVRRIAKINSKPDRPRNILLTLQTERQRDILLSAVKRYNKTNRPNHLNSTCLGIEGESPAIYVTEHLSSTTKKLYAEAKKFAKDNLYKYVWVKYERMCMRKNDNESVLLIRDLSNFEKLEVK</sequence>
<gene>
    <name evidence="2" type="ORF">PAPOLLO_LOCUS17143</name>
</gene>
<dbReference type="OrthoDB" id="7479742at2759"/>
<name>A0A8S3XK86_PARAO</name>
<protein>
    <submittedName>
        <fullName evidence="2">(apollo) hypothetical protein</fullName>
    </submittedName>
</protein>
<dbReference type="Proteomes" id="UP000691718">
    <property type="component" value="Unassembled WGS sequence"/>
</dbReference>
<organism evidence="2 3">
    <name type="scientific">Parnassius apollo</name>
    <name type="common">Apollo butterfly</name>
    <name type="synonym">Papilio apollo</name>
    <dbReference type="NCBI Taxonomy" id="110799"/>
    <lineage>
        <taxon>Eukaryota</taxon>
        <taxon>Metazoa</taxon>
        <taxon>Ecdysozoa</taxon>
        <taxon>Arthropoda</taxon>
        <taxon>Hexapoda</taxon>
        <taxon>Insecta</taxon>
        <taxon>Pterygota</taxon>
        <taxon>Neoptera</taxon>
        <taxon>Endopterygota</taxon>
        <taxon>Lepidoptera</taxon>
        <taxon>Glossata</taxon>
        <taxon>Ditrysia</taxon>
        <taxon>Papilionoidea</taxon>
        <taxon>Papilionidae</taxon>
        <taxon>Parnassiinae</taxon>
        <taxon>Parnassini</taxon>
        <taxon>Parnassius</taxon>
        <taxon>Parnassius</taxon>
    </lineage>
</organism>
<keyword evidence="3" id="KW-1185">Reference proteome</keyword>
<feature type="domain" description="FP protein C-terminal" evidence="1">
    <location>
        <begin position="100"/>
        <end position="150"/>
    </location>
</feature>
<dbReference type="AlphaFoldDB" id="A0A8S3XK86"/>